<accession>A0A412H634</accession>
<organism evidence="1 2">
    <name type="scientific">Phocaeicola plebeius</name>
    <dbReference type="NCBI Taxonomy" id="310297"/>
    <lineage>
        <taxon>Bacteria</taxon>
        <taxon>Pseudomonadati</taxon>
        <taxon>Bacteroidota</taxon>
        <taxon>Bacteroidia</taxon>
        <taxon>Bacteroidales</taxon>
        <taxon>Bacteroidaceae</taxon>
        <taxon>Phocaeicola</taxon>
    </lineage>
</organism>
<protein>
    <submittedName>
        <fullName evidence="1">Uncharacterized protein</fullName>
    </submittedName>
</protein>
<comment type="caution">
    <text evidence="1">The sequence shown here is derived from an EMBL/GenBank/DDBJ whole genome shotgun (WGS) entry which is preliminary data.</text>
</comment>
<proteinExistence type="predicted"/>
<dbReference type="EMBL" id="QRUY01000014">
    <property type="protein sequence ID" value="RGS07643.1"/>
    <property type="molecule type" value="Genomic_DNA"/>
</dbReference>
<sequence>MFLDCGCKGTQTFGTCKHFSRKKYDFCAKNGIFVGKVPIITLKTFLFQTEIKSEIEKGRF</sequence>
<gene>
    <name evidence="1" type="ORF">DWY14_07840</name>
</gene>
<name>A0A412H634_9BACT</name>
<dbReference type="Proteomes" id="UP000285750">
    <property type="component" value="Unassembled WGS sequence"/>
</dbReference>
<evidence type="ECO:0000313" key="2">
    <source>
        <dbReference type="Proteomes" id="UP000285750"/>
    </source>
</evidence>
<reference evidence="1 2" key="1">
    <citation type="submission" date="2018-08" db="EMBL/GenBank/DDBJ databases">
        <title>A genome reference for cultivated species of the human gut microbiota.</title>
        <authorList>
            <person name="Zou Y."/>
            <person name="Xue W."/>
            <person name="Luo G."/>
        </authorList>
    </citation>
    <scope>NUCLEOTIDE SEQUENCE [LARGE SCALE GENOMIC DNA]</scope>
    <source>
        <strain evidence="1 2">AF24-16AC</strain>
    </source>
</reference>
<evidence type="ECO:0000313" key="1">
    <source>
        <dbReference type="EMBL" id="RGS07643.1"/>
    </source>
</evidence>
<dbReference type="AlphaFoldDB" id="A0A412H634"/>